<dbReference type="EMBL" id="BAVS01000027">
    <property type="protein sequence ID" value="GAE94614.1"/>
    <property type="molecule type" value="Genomic_DNA"/>
</dbReference>
<evidence type="ECO:0000313" key="2">
    <source>
        <dbReference type="EMBL" id="GAE94614.1"/>
    </source>
</evidence>
<sequence length="144" mass="16699">MKKPTGKLYTSNPQGLRYLKEDAELLQITRAGADLPNTTVVKELSPSPYLFKLFVNEWKGKPAEQWWDNYKERFNEELKNETKLIGLRYVYKKLLAGNNVVLICFCSDHRICHRKLVGGEFFKTYGGVKVLELNPVKQDQLSLF</sequence>
<proteinExistence type="predicted"/>
<dbReference type="eggNOG" id="COG3189">
    <property type="taxonomic scope" value="Bacteria"/>
</dbReference>
<feature type="domain" description="DUF488" evidence="1">
    <location>
        <begin position="9"/>
        <end position="123"/>
    </location>
</feature>
<reference evidence="2 3" key="1">
    <citation type="journal article" date="2014" name="Genome Announc.">
        <title>Draft Genome Sequence of the Boron-Tolerant and Moderately Halotolerant Bacterium Gracilibacillus boraciitolerans JCM 21714T.</title>
        <authorList>
            <person name="Ahmed I."/>
            <person name="Oshima K."/>
            <person name="Suda W."/>
            <person name="Kitamura K."/>
            <person name="Iida T."/>
            <person name="Ohmori Y."/>
            <person name="Fujiwara T."/>
            <person name="Hattori M."/>
            <person name="Ohkuma M."/>
        </authorList>
    </citation>
    <scope>NUCLEOTIDE SEQUENCE [LARGE SCALE GENOMIC DNA]</scope>
    <source>
        <strain evidence="2 3">JCM 21714</strain>
    </source>
</reference>
<evidence type="ECO:0000259" key="1">
    <source>
        <dbReference type="Pfam" id="PF22751"/>
    </source>
</evidence>
<comment type="caution">
    <text evidence="2">The sequence shown here is derived from an EMBL/GenBank/DDBJ whole genome shotgun (WGS) entry which is preliminary data.</text>
</comment>
<accession>W4VPE0</accession>
<dbReference type="RefSeq" id="WP_035725250.1">
    <property type="nucleotide sequence ID" value="NZ_BAVS01000027.1"/>
</dbReference>
<evidence type="ECO:0000313" key="3">
    <source>
        <dbReference type="Proteomes" id="UP000019102"/>
    </source>
</evidence>
<dbReference type="Pfam" id="PF22751">
    <property type="entry name" value="DUF488-N3a"/>
    <property type="match status" value="1"/>
</dbReference>
<protein>
    <recommendedName>
        <fullName evidence="1">DUF488 domain-containing protein</fullName>
    </recommendedName>
</protein>
<name>W4VPE0_9BACI</name>
<gene>
    <name evidence="2" type="ORF">JCM21714_3789</name>
</gene>
<dbReference type="InterPro" id="IPR054495">
    <property type="entry name" value="DUF488-N3a"/>
</dbReference>
<dbReference type="STRING" id="1298598.JCM21714_3789"/>
<dbReference type="Proteomes" id="UP000019102">
    <property type="component" value="Unassembled WGS sequence"/>
</dbReference>
<dbReference type="AlphaFoldDB" id="W4VPE0"/>
<keyword evidence="3" id="KW-1185">Reference proteome</keyword>
<dbReference type="OrthoDB" id="7351206at2"/>
<organism evidence="2 3">
    <name type="scientific">Gracilibacillus boraciitolerans JCM 21714</name>
    <dbReference type="NCBI Taxonomy" id="1298598"/>
    <lineage>
        <taxon>Bacteria</taxon>
        <taxon>Bacillati</taxon>
        <taxon>Bacillota</taxon>
        <taxon>Bacilli</taxon>
        <taxon>Bacillales</taxon>
        <taxon>Bacillaceae</taxon>
        <taxon>Gracilibacillus</taxon>
    </lineage>
</organism>